<gene>
    <name evidence="3" type="ORF">GGR03_002300</name>
</gene>
<dbReference type="NCBIfam" id="TIGR01414">
    <property type="entry name" value="autotrans_barl"/>
    <property type="match status" value="1"/>
</dbReference>
<dbReference type="PROSITE" id="PS51208">
    <property type="entry name" value="AUTOTRANSPORTER"/>
    <property type="match status" value="1"/>
</dbReference>
<dbReference type="PANTHER" id="PTHR35037:SF3">
    <property type="entry name" value="C-TERMINAL REGION OF AIDA-LIKE PROTEIN"/>
    <property type="match status" value="1"/>
</dbReference>
<organism evidence="3 4">
    <name type="scientific">Aurantimonas endophytica</name>
    <dbReference type="NCBI Taxonomy" id="1522175"/>
    <lineage>
        <taxon>Bacteria</taxon>
        <taxon>Pseudomonadati</taxon>
        <taxon>Pseudomonadota</taxon>
        <taxon>Alphaproteobacteria</taxon>
        <taxon>Hyphomicrobiales</taxon>
        <taxon>Aurantimonadaceae</taxon>
        <taxon>Aurantimonas</taxon>
    </lineage>
</organism>
<keyword evidence="4" id="KW-1185">Reference proteome</keyword>
<evidence type="ECO:0000313" key="3">
    <source>
        <dbReference type="EMBL" id="MBB4003219.1"/>
    </source>
</evidence>
<dbReference type="InterPro" id="IPR011050">
    <property type="entry name" value="Pectin_lyase_fold/virulence"/>
</dbReference>
<name>A0A7W6HDH4_9HYPH</name>
<evidence type="ECO:0000256" key="1">
    <source>
        <dbReference type="ARBA" id="ARBA00022729"/>
    </source>
</evidence>
<dbReference type="InterPro" id="IPR051551">
    <property type="entry name" value="Autotransporter_adhesion"/>
</dbReference>
<reference evidence="3 4" key="1">
    <citation type="submission" date="2020-08" db="EMBL/GenBank/DDBJ databases">
        <title>Genomic Encyclopedia of Type Strains, Phase IV (KMG-IV): sequencing the most valuable type-strain genomes for metagenomic binning, comparative biology and taxonomic classification.</title>
        <authorList>
            <person name="Goeker M."/>
        </authorList>
    </citation>
    <scope>NUCLEOTIDE SEQUENCE [LARGE SCALE GENOMIC DNA]</scope>
    <source>
        <strain evidence="3 4">DSM 103570</strain>
    </source>
</reference>
<dbReference type="NCBIfam" id="TIGR04393">
    <property type="entry name" value="rpt_T5SS_PEPC"/>
    <property type="match status" value="4"/>
</dbReference>
<sequence length="2629" mass="256916">MVRSDETWIAGGGLSRGAVVLDFGGVLETGQVAIGSGEGTFTFNGGTLRLTGDQNDLFSYLSPGSTILSGRVVLDTFGARIDTNGFDVSTGVALSGSGGLLKLGDGTLALREGGNYAGGTDIAGGTLTVSGLISNLVNGENVRVGVDDGSSGNGALLVADGGTISNTAGYIGSLRNSTGTSIATVTGVGSAWRNSRFLSVGEASSGALIVTDGGAVSNTDGYVGRLTDSTGAVTVAGDGSSWTNSGLLYVGNSGRGTLTVADGGVVSNTAGYVGTGPGGAGAVTVSGVGSTWTNYGRLFLGVSGDGTLTVADGGAVSNADAFVGTNSTGVATVTGAGSTWTNSGILYVGNGREGTVTVAEGGRISAAEAVIGAFGNGTLNIGAAAVETAAAAGMLDTATVNLGQGGTLVFNHNNNGDGTPLDFAPTIMGPGSIRHLAGTTTLTGTNTAAESFTGTLDHLGGTLWVNGTLGDTVDNRAQVNVSQFGALGGVGTIAGSLNVDGGGILLGTRGQTLTVDGDLVLGSGSTTNVLLGTPSSSALFDVGRDLTLDGTLSVTDAGGFGAGVYRLFDYGGTLTDEGMEIGTTPTGVAAADLSLQTSVPGRVNLVFSAGQDLGFWDGADAARHDNGAIDGGSGDWRADGRNWTDTTGAVNGPYRPNPTFAVFQGTGGTVAVDDNAGPISVSGMQFAADGYQIQGDPVGLAGANGETVVRVGDGSVDGAAMTATVASELVGSSRLVKADLGTLNLAGRNGYTGGTSIDGGTLRIDNADALGTGDINFTGAGILVADNTLMLANPNIVWGNDAAGTIAAANGTVLTLTPAEGYDFGDNATIRFGVAGAGGAVVIGHNPEFSSIRHRPGAQFSVDAGTLRVGSGRIGSSFFGNDGATWTVAADATLDLNGFATRIANLFGSGTVTSGAAAARLEVSGIDATEFSGVITDGAGPLSLTKEGTNTLTLSGANTYTGPTTIFAGGLSISGTGSITSDVTNDATFVNGGTVTGDVINNATFESSGILTGNLTNAGSVLAAGTIDGDVLNTDGALFTVRDTLGGIGLLTNDGAANLGDSALTVAGLAGSSSTATIDTGTGSLTFGGDRTSRTYAGAFTGSGTLTKRGTAVQVFSGNSSGFSGATSVTGGALRVEGSLGDGSSTVSVTNGGGLGGAGTIGGAVTIDDGSLIGVQGRTLSMNTVAFGATSIVDVTLGVPGDTALFDIVGDLTLDGTLNVTDAGGFGTGIYRLIEYGGDLTDLGLEVGATPTGVPADALVVQTAVAGVVNLVSAAGSTLSFWDGDATTLHDNGTVDGGSGTWRAAGRAWTGSDGAINGPYMPNPTFAVFQGSAGTVTVDTGAGALAATGMQFAADGYRIQGGPIELEGAGGESIVRVGDGTAQGGGVTATIASSLTGASALVKRDLGTLVLSGSNSYTGGTTIADGTLRVEADANLGASSGGLTFSGGALAATGSFDTLRAVSLASDGVFDVSSGVVLGLDGVVSGVGDLVKLGTGTLTLGGANAYRDTIVEAGTLIGDAVATSGDVSNAGTVVFDQAVNATLAGSIGGLSGTDGGMVKRGAGTLTLGGISSLDWAIDDGGLSTAANRFGGDVAIGTNGRLTFDQAVGGFYAGALSGSGQFLKTGSGALSLTGDSSGYAGDTAVTGGTLTIAGILGGDTTVSGAVLTVNGTLGGDAAIDDAGTLAGSGTISGAVTVAGDSTLAGVAGGTLEMGSLSLAEGSTLDVSLRAAGDPTLFDVAGDLTLDGTLNVMDAGGFGAGIYRLFDYGGVLTDNGLTLGGTPGDVQASDLSVQTALAAQVNLVSTAGAALSFWDGGNAVLHDNDAIDGGSGAWTLGGRNWTGMDGAVNGPYKPNPSLAVFGGAAGTVVLDADGLAATGLQFASGGYQLTGGSLELVGANGATAIRVGDGSAASATMTATISSSLTGEGALVKSDQGTLVLTGDNSYGGGTQIQGGVLQVSSDSNLGTAAGGLTLAGGAMRYGGGFASARSVLLASLEGRIDTNGYDALLSGSVANAFGTDGTLVKLGTGTLTLAGISSLDWSVEAGRLVSASDRFRGDVAIGTGGSFIFDQAVGGSYAGSLSGAGQLSFTGGGAVRLTGDSSGFAGLSTVTSSTLVVDDMLGGVLLVGDGGRLQGSGTVGSTTLASGSTVAPGNSIGTLSVAGDLTFLAGSAYEVEVNPAGTDSDRIAVTGTAFLEGGSVVHVGMTGAYDPTSTYTILTAGAGVAGTFDAVSSRFAFLDPMLGYGANDVTLTLERNDVGFGEVGETRNQIAAAEGVESLNSGNAVFDAVVQLDATNARAAFDQLSGEGHASVKTALIEESRFVRDAATNRIRAAFSQSDLASTSGQREGLASMSPGLGPQVWLSGFGSWGESSGDGNAAKLDRDTGGVLVGLDGLVRERFRIGLMAGYSASDIDVGARSFAADVDSYHVGVYGGTELGGFGVRAGAAYSFHEIETQRSVDFLGFADGLEADTDAATAQVFGEIGYGIDVGAIAFEPFAGLAYVHLDTDGFSESGGAAALTSRGDDTETSFSTLGLRAATAFDLGGMNATARGTVGWRHAFGDTTPLATNAFASGAAFTVAGVPIAEDAAIAEAGFDVDFSQNATLGLSYNGQFGDGAKDHGARLDFSFRF</sequence>
<evidence type="ECO:0000313" key="4">
    <source>
        <dbReference type="Proteomes" id="UP000588647"/>
    </source>
</evidence>
<dbReference type="SUPFAM" id="SSF51126">
    <property type="entry name" value="Pectin lyase-like"/>
    <property type="match status" value="7"/>
</dbReference>
<dbReference type="InterPro" id="IPR005546">
    <property type="entry name" value="Autotransporte_beta"/>
</dbReference>
<dbReference type="SMART" id="SM00869">
    <property type="entry name" value="Autotransporter"/>
    <property type="match status" value="1"/>
</dbReference>
<feature type="domain" description="Autotransporter" evidence="2">
    <location>
        <begin position="2353"/>
        <end position="2629"/>
    </location>
</feature>
<dbReference type="PANTHER" id="PTHR35037">
    <property type="entry name" value="C-TERMINAL REGION OF AIDA-LIKE PROTEIN"/>
    <property type="match status" value="1"/>
</dbReference>
<dbReference type="RefSeq" id="WP_252920221.1">
    <property type="nucleotide sequence ID" value="NZ_JAAAMM010000003.1"/>
</dbReference>
<dbReference type="InterPro" id="IPR036709">
    <property type="entry name" value="Autotransporte_beta_dom_sf"/>
</dbReference>
<dbReference type="NCBIfam" id="TIGR02601">
    <property type="entry name" value="autotrns_rpt"/>
    <property type="match status" value="6"/>
</dbReference>
<protein>
    <submittedName>
        <fullName evidence="3">Outer membrane autotransporter protein</fullName>
    </submittedName>
</protein>
<proteinExistence type="predicted"/>
<dbReference type="Gene3D" id="2.40.128.130">
    <property type="entry name" value="Autotransporter beta-domain"/>
    <property type="match status" value="1"/>
</dbReference>
<comment type="caution">
    <text evidence="3">The sequence shown here is derived from an EMBL/GenBank/DDBJ whole genome shotgun (WGS) entry which is preliminary data.</text>
</comment>
<evidence type="ECO:0000259" key="2">
    <source>
        <dbReference type="PROSITE" id="PS51208"/>
    </source>
</evidence>
<dbReference type="Pfam" id="PF12951">
    <property type="entry name" value="PATR"/>
    <property type="match status" value="10"/>
</dbReference>
<dbReference type="GO" id="GO:0019867">
    <property type="term" value="C:outer membrane"/>
    <property type="evidence" value="ECO:0007669"/>
    <property type="project" value="InterPro"/>
</dbReference>
<accession>A0A7W6HDH4</accession>
<dbReference type="InterPro" id="IPR012332">
    <property type="entry name" value="Autotransporter_pectin_lyase_C"/>
</dbReference>
<dbReference type="InterPro" id="IPR006315">
    <property type="entry name" value="OM_autotransptr_brl_dom"/>
</dbReference>
<dbReference type="InterPro" id="IPR013425">
    <property type="entry name" value="Autotrns_rpt"/>
</dbReference>
<dbReference type="Gene3D" id="2.160.20.20">
    <property type="match status" value="1"/>
</dbReference>
<dbReference type="EMBL" id="JACIEM010000003">
    <property type="protein sequence ID" value="MBB4003219.1"/>
    <property type="molecule type" value="Genomic_DNA"/>
</dbReference>
<dbReference type="Pfam" id="PF03797">
    <property type="entry name" value="Autotransporter"/>
    <property type="match status" value="1"/>
</dbReference>
<dbReference type="Proteomes" id="UP000588647">
    <property type="component" value="Unassembled WGS sequence"/>
</dbReference>
<dbReference type="InterPro" id="IPR030895">
    <property type="entry name" value="T5SS_PEPC_rpt"/>
</dbReference>
<dbReference type="SUPFAM" id="SSF103515">
    <property type="entry name" value="Autotransporter"/>
    <property type="match status" value="1"/>
</dbReference>
<keyword evidence="1" id="KW-0732">Signal</keyword>